<dbReference type="InterPro" id="IPR002938">
    <property type="entry name" value="FAD-bd"/>
</dbReference>
<organism evidence="3 4">
    <name type="scientific">Piscinibacter sakaiensis</name>
    <name type="common">Ideonella sakaiensis</name>
    <dbReference type="NCBI Taxonomy" id="1547922"/>
    <lineage>
        <taxon>Bacteria</taxon>
        <taxon>Pseudomonadati</taxon>
        <taxon>Pseudomonadota</taxon>
        <taxon>Betaproteobacteria</taxon>
        <taxon>Burkholderiales</taxon>
        <taxon>Sphaerotilaceae</taxon>
        <taxon>Piscinibacter</taxon>
    </lineage>
</organism>
<dbReference type="Pfam" id="PF01494">
    <property type="entry name" value="FAD_binding_3"/>
    <property type="match status" value="1"/>
</dbReference>
<reference evidence="4" key="1">
    <citation type="submission" date="2015-07" db="EMBL/GenBank/DDBJ databases">
        <title>Discovery of a poly(ethylene terephthalate assimilation.</title>
        <authorList>
            <person name="Yoshida S."/>
            <person name="Hiraga K."/>
            <person name="Takehana T."/>
            <person name="Taniguchi I."/>
            <person name="Yamaji H."/>
            <person name="Maeda Y."/>
            <person name="Toyohara K."/>
            <person name="Miyamoto K."/>
            <person name="Kimura Y."/>
            <person name="Oda K."/>
        </authorList>
    </citation>
    <scope>NUCLEOTIDE SEQUENCE [LARGE SCALE GENOMIC DNA]</scope>
    <source>
        <strain evidence="4">NBRC 110686 / TISTR 2288 / 201-F6</strain>
    </source>
</reference>
<name>A0A0K8P4U6_PISS1</name>
<dbReference type="OrthoDB" id="8591538at2"/>
<dbReference type="PANTHER" id="PTHR47469:SF2">
    <property type="entry name" value="OS06G0597600 PROTEIN"/>
    <property type="match status" value="1"/>
</dbReference>
<dbReference type="Gene3D" id="3.50.50.60">
    <property type="entry name" value="FAD/NAD(P)-binding domain"/>
    <property type="match status" value="2"/>
</dbReference>
<keyword evidence="3" id="KW-0560">Oxidoreductase</keyword>
<gene>
    <name evidence="3" type="ORF">ISF6_3628</name>
</gene>
<dbReference type="NCBIfam" id="NF005566">
    <property type="entry name" value="PRK07236.1"/>
    <property type="match status" value="1"/>
</dbReference>
<protein>
    <submittedName>
        <fullName evidence="3">Monooxygenase, FAD-binding</fullName>
    </submittedName>
</protein>
<evidence type="ECO:0000259" key="2">
    <source>
        <dbReference type="Pfam" id="PF22607"/>
    </source>
</evidence>
<dbReference type="Gene3D" id="3.30.9.60">
    <property type="match status" value="1"/>
</dbReference>
<evidence type="ECO:0000313" key="3">
    <source>
        <dbReference type="EMBL" id="GAP37683.1"/>
    </source>
</evidence>
<dbReference type="Pfam" id="PF22607">
    <property type="entry name" value="FAD_binding-like"/>
    <property type="match status" value="1"/>
</dbReference>
<dbReference type="InterPro" id="IPR054707">
    <property type="entry name" value="DhpH_subs-bd"/>
</dbReference>
<dbReference type="GO" id="GO:0004497">
    <property type="term" value="F:monooxygenase activity"/>
    <property type="evidence" value="ECO:0007669"/>
    <property type="project" value="UniProtKB-KW"/>
</dbReference>
<dbReference type="GO" id="GO:0071949">
    <property type="term" value="F:FAD binding"/>
    <property type="evidence" value="ECO:0007669"/>
    <property type="project" value="InterPro"/>
</dbReference>
<dbReference type="InterPro" id="IPR053212">
    <property type="entry name" value="DHP_3-monooxygenase"/>
</dbReference>
<sequence length="425" mass="45237">MARILVVGGSLGGLLAANILLRAGHEVQLVEKVAGSLDGRGAGIVTHEALFTGLRRAGVTVDETVGVAVASRRVLAADGSVTACLELPQILTSWSRLYRLLRAGFPDERVHGGLAVHRVEDADAGLRVHCAPPAPAPGDLRHPVVFEADAVVASDGIRSAVRQQLLPQVEPAYAGYVAWRGVCDEALLSRHTRETAFGHFAFGLPAGEQFIGYPVAGPANDCTPGHRRFNFVWYRAADDAALQRLMTDADGVHHALGIPPNKVSWREIAAMREAGRALLAPQFAEVLEKTAQPFLQPICDLASPRVAHGRIALMGDAAFVARPHVGMGVTKAAEDAMALADALAVHGDDIAAAWRAYEAARLGPGEAVVRRARRLGAYMQAQGRAASPRLPRRTAEGVLADTAIDLGGRPWSTWDDEPPDPPLRH</sequence>
<accession>A0A0K8P4U6</accession>
<dbReference type="SUPFAM" id="SSF54373">
    <property type="entry name" value="FAD-linked reductases, C-terminal domain"/>
    <property type="match status" value="1"/>
</dbReference>
<dbReference type="PRINTS" id="PR00420">
    <property type="entry name" value="RNGMNOXGNASE"/>
</dbReference>
<keyword evidence="3" id="KW-0503">Monooxygenase</keyword>
<dbReference type="Proteomes" id="UP000037660">
    <property type="component" value="Unassembled WGS sequence"/>
</dbReference>
<feature type="domain" description="2,6-dihydroxypyridine 3-monooxygenase substrate binding" evidence="2">
    <location>
        <begin position="173"/>
        <end position="300"/>
    </location>
</feature>
<dbReference type="STRING" id="1547922.ISF6_3628"/>
<evidence type="ECO:0000313" key="4">
    <source>
        <dbReference type="Proteomes" id="UP000037660"/>
    </source>
</evidence>
<dbReference type="InterPro" id="IPR036188">
    <property type="entry name" value="FAD/NAD-bd_sf"/>
</dbReference>
<dbReference type="EMBL" id="BBYR01000054">
    <property type="protein sequence ID" value="GAP37683.1"/>
    <property type="molecule type" value="Genomic_DNA"/>
</dbReference>
<dbReference type="PANTHER" id="PTHR47469">
    <property type="entry name" value="MONOOXYGENASE-LIKE"/>
    <property type="match status" value="1"/>
</dbReference>
<comment type="caution">
    <text evidence="3">The sequence shown here is derived from an EMBL/GenBank/DDBJ whole genome shotgun (WGS) entry which is preliminary data.</text>
</comment>
<dbReference type="AlphaFoldDB" id="A0A0K8P4U6"/>
<keyword evidence="4" id="KW-1185">Reference proteome</keyword>
<proteinExistence type="predicted"/>
<dbReference type="SUPFAM" id="SSF51905">
    <property type="entry name" value="FAD/NAD(P)-binding domain"/>
    <property type="match status" value="1"/>
</dbReference>
<reference evidence="3 4" key="2">
    <citation type="journal article" date="2016" name="Science">
        <title>A bacterium that degrades and assimilates poly(ethylene terephthalate).</title>
        <authorList>
            <person name="Yoshida S."/>
            <person name="Hiraga K."/>
            <person name="Takehana T."/>
            <person name="Taniguchi I."/>
            <person name="Yamaji H."/>
            <person name="Maeda Y."/>
            <person name="Toyohara K."/>
            <person name="Miyamoto K."/>
            <person name="Kimura Y."/>
            <person name="Oda K."/>
        </authorList>
    </citation>
    <scope>NUCLEOTIDE SEQUENCE [LARGE SCALE GENOMIC DNA]</scope>
    <source>
        <strain evidence="4">NBRC 110686 / TISTR 2288 / 201-F6</strain>
    </source>
</reference>
<evidence type="ECO:0000259" key="1">
    <source>
        <dbReference type="Pfam" id="PF01494"/>
    </source>
</evidence>
<dbReference type="RefSeq" id="WP_054021603.1">
    <property type="nucleotide sequence ID" value="NZ_BBYR01000054.1"/>
</dbReference>
<feature type="domain" description="FAD-binding" evidence="1">
    <location>
        <begin position="305"/>
        <end position="372"/>
    </location>
</feature>